<proteinExistence type="predicted"/>
<dbReference type="AlphaFoldDB" id="A0A9P0FHT1"/>
<evidence type="ECO:0000256" key="1">
    <source>
        <dbReference type="PROSITE-ProRule" id="PRU00371"/>
    </source>
</evidence>
<dbReference type="GO" id="GO:0005634">
    <property type="term" value="C:nucleus"/>
    <property type="evidence" value="ECO:0007669"/>
    <property type="project" value="UniProtKB-SubCell"/>
</dbReference>
<sequence>MPDGPKWWNSSMWNDREWVSIEFLGIQKRAKFQTRPPRNRFVVSGRDRSAKTRADASGSKRSVSALQTLRCHYNNTLNIKLAVRSVQNHGRRPDSERNDRHRDADQVGGDASGALEHEPQRFFQPGVAAEGLARGRHSVLGGRFVETLARHRQAAERRYRRMIIADPEEGSSRHTNETEENEDSPDEDTVGNFIKEEENVTFEKEFIQNYIVKNVPGNLNKSEFVDILGAPTEDTSTNDVDDPDKMFLLSMLPLFKKLDEEKKMTARIELTLVLQKLLFPEKN</sequence>
<dbReference type="GO" id="GO:0003677">
    <property type="term" value="F:DNA binding"/>
    <property type="evidence" value="ECO:0007669"/>
    <property type="project" value="InterPro"/>
</dbReference>
<evidence type="ECO:0000259" key="3">
    <source>
        <dbReference type="PROSITE" id="PS51031"/>
    </source>
</evidence>
<evidence type="ECO:0000313" key="4">
    <source>
        <dbReference type="EMBL" id="CAH0553962.1"/>
    </source>
</evidence>
<dbReference type="PROSITE" id="PS51031">
    <property type="entry name" value="BESS"/>
    <property type="match status" value="1"/>
</dbReference>
<reference evidence="4" key="1">
    <citation type="submission" date="2021-12" db="EMBL/GenBank/DDBJ databases">
        <authorList>
            <person name="King R."/>
        </authorList>
    </citation>
    <scope>NUCLEOTIDE SEQUENCE</scope>
</reference>
<feature type="compositionally biased region" description="Basic and acidic residues" evidence="2">
    <location>
        <begin position="91"/>
        <end position="105"/>
    </location>
</feature>
<comment type="subcellular location">
    <subcellularLocation>
        <location evidence="1">Nucleus</location>
    </subcellularLocation>
</comment>
<dbReference type="Pfam" id="PF02944">
    <property type="entry name" value="BESS"/>
    <property type="match status" value="1"/>
</dbReference>
<evidence type="ECO:0000313" key="5">
    <source>
        <dbReference type="Proteomes" id="UP001154078"/>
    </source>
</evidence>
<organism evidence="4 5">
    <name type="scientific">Brassicogethes aeneus</name>
    <name type="common">Rape pollen beetle</name>
    <name type="synonym">Meligethes aeneus</name>
    <dbReference type="NCBI Taxonomy" id="1431903"/>
    <lineage>
        <taxon>Eukaryota</taxon>
        <taxon>Metazoa</taxon>
        <taxon>Ecdysozoa</taxon>
        <taxon>Arthropoda</taxon>
        <taxon>Hexapoda</taxon>
        <taxon>Insecta</taxon>
        <taxon>Pterygota</taxon>
        <taxon>Neoptera</taxon>
        <taxon>Endopterygota</taxon>
        <taxon>Coleoptera</taxon>
        <taxon>Polyphaga</taxon>
        <taxon>Cucujiformia</taxon>
        <taxon>Nitidulidae</taxon>
        <taxon>Meligethinae</taxon>
        <taxon>Brassicogethes</taxon>
    </lineage>
</organism>
<keyword evidence="5" id="KW-1185">Reference proteome</keyword>
<feature type="region of interest" description="Disordered" evidence="2">
    <location>
        <begin position="164"/>
        <end position="190"/>
    </location>
</feature>
<feature type="domain" description="BESS" evidence="3">
    <location>
        <begin position="241"/>
        <end position="280"/>
    </location>
</feature>
<gene>
    <name evidence="4" type="ORF">MELIAE_LOCUS5838</name>
</gene>
<dbReference type="OrthoDB" id="8118596at2759"/>
<evidence type="ECO:0000256" key="2">
    <source>
        <dbReference type="SAM" id="MobiDB-lite"/>
    </source>
</evidence>
<dbReference type="EMBL" id="OV121134">
    <property type="protein sequence ID" value="CAH0553962.1"/>
    <property type="molecule type" value="Genomic_DNA"/>
</dbReference>
<feature type="compositionally biased region" description="Acidic residues" evidence="2">
    <location>
        <begin position="178"/>
        <end position="189"/>
    </location>
</feature>
<dbReference type="Proteomes" id="UP001154078">
    <property type="component" value="Chromosome 3"/>
</dbReference>
<protein>
    <recommendedName>
        <fullName evidence="3">BESS domain-containing protein</fullName>
    </recommendedName>
</protein>
<feature type="region of interest" description="Disordered" evidence="2">
    <location>
        <begin position="85"/>
        <end position="119"/>
    </location>
</feature>
<name>A0A9P0FHT1_BRAAE</name>
<accession>A0A9P0FHT1</accession>
<dbReference type="InterPro" id="IPR004210">
    <property type="entry name" value="BESS_motif"/>
</dbReference>
<keyword evidence="1" id="KW-0539">Nucleus</keyword>